<accession>A0A835RP15</accession>
<reference evidence="2 3" key="1">
    <citation type="journal article" date="2020" name="Nat. Food">
        <title>A phased Vanilla planifolia genome enables genetic improvement of flavour and production.</title>
        <authorList>
            <person name="Hasing T."/>
            <person name="Tang H."/>
            <person name="Brym M."/>
            <person name="Khazi F."/>
            <person name="Huang T."/>
            <person name="Chambers A.H."/>
        </authorList>
    </citation>
    <scope>NUCLEOTIDE SEQUENCE [LARGE SCALE GENOMIC DNA]</scope>
    <source>
        <tissue evidence="2">Leaf</tissue>
    </source>
</reference>
<sequence length="87" mass="9915">MPLLGAEPEAWRRKGRYDGDINNVLVQCFSLFSWRTVYGGQGTEKKAKGQRGMRRGLESDTVPEARHTSSREHCFPKGRRKPHKSSV</sequence>
<dbReference type="Proteomes" id="UP000639772">
    <property type="component" value="Unassembled WGS sequence"/>
</dbReference>
<protein>
    <submittedName>
        <fullName evidence="2">Uncharacterized protein</fullName>
    </submittedName>
</protein>
<feature type="compositionally biased region" description="Basic and acidic residues" evidence="1">
    <location>
        <begin position="55"/>
        <end position="75"/>
    </location>
</feature>
<feature type="compositionally biased region" description="Basic residues" evidence="1">
    <location>
        <begin position="76"/>
        <end position="87"/>
    </location>
</feature>
<gene>
    <name evidence="2" type="ORF">HPP92_006208</name>
</gene>
<feature type="region of interest" description="Disordered" evidence="1">
    <location>
        <begin position="40"/>
        <end position="87"/>
    </location>
</feature>
<evidence type="ECO:0000313" key="2">
    <source>
        <dbReference type="EMBL" id="KAG0495214.1"/>
    </source>
</evidence>
<name>A0A835RP15_VANPL</name>
<evidence type="ECO:0000313" key="3">
    <source>
        <dbReference type="Proteomes" id="UP000639772"/>
    </source>
</evidence>
<comment type="caution">
    <text evidence="2">The sequence shown here is derived from an EMBL/GenBank/DDBJ whole genome shotgun (WGS) entry which is preliminary data.</text>
</comment>
<evidence type="ECO:0000256" key="1">
    <source>
        <dbReference type="SAM" id="MobiDB-lite"/>
    </source>
</evidence>
<organism evidence="2 3">
    <name type="scientific">Vanilla planifolia</name>
    <name type="common">Vanilla</name>
    <dbReference type="NCBI Taxonomy" id="51239"/>
    <lineage>
        <taxon>Eukaryota</taxon>
        <taxon>Viridiplantae</taxon>
        <taxon>Streptophyta</taxon>
        <taxon>Embryophyta</taxon>
        <taxon>Tracheophyta</taxon>
        <taxon>Spermatophyta</taxon>
        <taxon>Magnoliopsida</taxon>
        <taxon>Liliopsida</taxon>
        <taxon>Asparagales</taxon>
        <taxon>Orchidaceae</taxon>
        <taxon>Vanilloideae</taxon>
        <taxon>Vanilleae</taxon>
        <taxon>Vanilla</taxon>
    </lineage>
</organism>
<dbReference type="AlphaFoldDB" id="A0A835RP15"/>
<dbReference type="EMBL" id="JADCNM010000002">
    <property type="protein sequence ID" value="KAG0495214.1"/>
    <property type="molecule type" value="Genomic_DNA"/>
</dbReference>
<proteinExistence type="predicted"/>